<organism evidence="3 4">
    <name type="scientific">Deinococcus maricopensis (strain DSM 21211 / LMG 22137 / NRRL B-23946 / LB-34)</name>
    <dbReference type="NCBI Taxonomy" id="709986"/>
    <lineage>
        <taxon>Bacteria</taxon>
        <taxon>Thermotogati</taxon>
        <taxon>Deinococcota</taxon>
        <taxon>Deinococci</taxon>
        <taxon>Deinococcales</taxon>
        <taxon>Deinococcaceae</taxon>
        <taxon>Deinococcus</taxon>
    </lineage>
</organism>
<evidence type="ECO:0000256" key="1">
    <source>
        <dbReference type="SAM" id="Phobius"/>
    </source>
</evidence>
<dbReference type="PANTHER" id="PTHR22911:SF79">
    <property type="entry name" value="MOBA-LIKE NTP TRANSFERASE DOMAIN-CONTAINING PROTEIN"/>
    <property type="match status" value="1"/>
</dbReference>
<dbReference type="HOGENOM" id="CLU_033863_9_3_0"/>
<sequence length="281" mass="28591">MLLALGSALAFSSLAVWGKLAGEVGLATYTLLPWRFGLVAAALFLVAGGRAPLGVRARMLGSGVLYSLATTCYFLALARITAGATGLLLYLSPAFVVLFAALLGRKPARAQLAGVALAVVGLAVVIGLPGAGDRDATGLAFGVLTGALYGAYLLYAERFLKDTPPLQTTAHMSLVAAVVFALLGAGTGTLDVPRGLDAWGVVLATAIFPTLLAVPTLYAAITRLGAARASVLATTEPLWTVLLAALVLHEPLRPAVLIGGGLILVGALVAQRAPVHPGEHV</sequence>
<feature type="domain" description="EamA" evidence="2">
    <location>
        <begin position="1"/>
        <end position="126"/>
    </location>
</feature>
<proteinExistence type="predicted"/>
<dbReference type="Pfam" id="PF00892">
    <property type="entry name" value="EamA"/>
    <property type="match status" value="2"/>
</dbReference>
<evidence type="ECO:0000259" key="2">
    <source>
        <dbReference type="Pfam" id="PF00892"/>
    </source>
</evidence>
<dbReference type="Proteomes" id="UP000008635">
    <property type="component" value="Chromosome"/>
</dbReference>
<dbReference type="GO" id="GO:0016020">
    <property type="term" value="C:membrane"/>
    <property type="evidence" value="ECO:0007669"/>
    <property type="project" value="InterPro"/>
</dbReference>
<evidence type="ECO:0000313" key="3">
    <source>
        <dbReference type="EMBL" id="ADV68847.1"/>
    </source>
</evidence>
<name>E8U4I2_DEIML</name>
<keyword evidence="1" id="KW-1133">Transmembrane helix</keyword>
<dbReference type="AlphaFoldDB" id="E8U4I2"/>
<dbReference type="InterPro" id="IPR000620">
    <property type="entry name" value="EamA_dom"/>
</dbReference>
<feature type="transmembrane region" description="Helical" evidence="1">
    <location>
        <begin position="87"/>
        <end position="105"/>
    </location>
</feature>
<keyword evidence="4" id="KW-1185">Reference proteome</keyword>
<feature type="domain" description="EamA" evidence="2">
    <location>
        <begin position="137"/>
        <end position="269"/>
    </location>
</feature>
<feature type="transmembrane region" description="Helical" evidence="1">
    <location>
        <begin position="168"/>
        <end position="186"/>
    </location>
</feature>
<dbReference type="PANTHER" id="PTHR22911">
    <property type="entry name" value="ACYL-MALONYL CONDENSING ENZYME-RELATED"/>
    <property type="match status" value="1"/>
</dbReference>
<keyword evidence="1" id="KW-0472">Membrane</keyword>
<keyword evidence="1" id="KW-0812">Transmembrane</keyword>
<dbReference type="InterPro" id="IPR037185">
    <property type="entry name" value="EmrE-like"/>
</dbReference>
<feature type="transmembrane region" description="Helical" evidence="1">
    <location>
        <begin position="31"/>
        <end position="51"/>
    </location>
</feature>
<dbReference type="KEGG" id="dmr:Deima_3220"/>
<dbReference type="eggNOG" id="COG0697">
    <property type="taxonomic scope" value="Bacteria"/>
</dbReference>
<accession>E8U4I2</accession>
<reference evidence="3 4" key="1">
    <citation type="journal article" date="2011" name="Stand. Genomic Sci.">
        <title>Complete genome sequence of Deinococcus maricopensis type strain (LB-34).</title>
        <authorList>
            <person name="Pukall R."/>
            <person name="Zeytun A."/>
            <person name="Lucas S."/>
            <person name="Lapidus A."/>
            <person name="Hammon N."/>
            <person name="Deshpande S."/>
            <person name="Nolan M."/>
            <person name="Cheng J.F."/>
            <person name="Pitluck S."/>
            <person name="Liolios K."/>
            <person name="Pagani I."/>
            <person name="Mikhailova N."/>
            <person name="Ivanova N."/>
            <person name="Mavromatis K."/>
            <person name="Pati A."/>
            <person name="Tapia R."/>
            <person name="Han C."/>
            <person name="Goodwin L."/>
            <person name="Chen A."/>
            <person name="Palaniappan K."/>
            <person name="Land M."/>
            <person name="Hauser L."/>
            <person name="Chang Y.J."/>
            <person name="Jeffries C.D."/>
            <person name="Brambilla E.M."/>
            <person name="Rohde M."/>
            <person name="Goker M."/>
            <person name="Detter J.C."/>
            <person name="Woyke T."/>
            <person name="Bristow J."/>
            <person name="Eisen J.A."/>
            <person name="Markowitz V."/>
            <person name="Hugenholtz P."/>
            <person name="Kyrpides N.C."/>
            <person name="Klenk H.P."/>
        </authorList>
    </citation>
    <scope>NUCLEOTIDE SEQUENCE [LARGE SCALE GENOMIC DNA]</scope>
    <source>
        <strain evidence="4">DSM 21211 / LMG 22137 / NRRL B-23946 / LB-34</strain>
    </source>
</reference>
<feature type="transmembrane region" description="Helical" evidence="1">
    <location>
        <begin position="138"/>
        <end position="156"/>
    </location>
</feature>
<reference evidence="4" key="2">
    <citation type="submission" date="2011-01" db="EMBL/GenBank/DDBJ databases">
        <title>The complete genome of Deinococcus maricopensis DSM 21211.</title>
        <authorList>
            <consortium name="US DOE Joint Genome Institute (JGI-PGF)"/>
            <person name="Lucas S."/>
            <person name="Copeland A."/>
            <person name="Lapidus A."/>
            <person name="Goodwin L."/>
            <person name="Pitluck S."/>
            <person name="Kyrpides N."/>
            <person name="Mavromatis K."/>
            <person name="Pagani I."/>
            <person name="Ivanova N."/>
            <person name="Ovchinnikova G."/>
            <person name="Zeytun A."/>
            <person name="Detter J.C."/>
            <person name="Han C."/>
            <person name="Land M."/>
            <person name="Hauser L."/>
            <person name="Markowitz V."/>
            <person name="Cheng J.-F."/>
            <person name="Hugenholtz P."/>
            <person name="Woyke T."/>
            <person name="Wu D."/>
            <person name="Pukall R."/>
            <person name="Gehrich-Schroeter G."/>
            <person name="Brambilla E."/>
            <person name="Klenk H.-P."/>
            <person name="Eisen J.A."/>
        </authorList>
    </citation>
    <scope>NUCLEOTIDE SEQUENCE [LARGE SCALE GENOMIC DNA]</scope>
    <source>
        <strain evidence="4">DSM 21211 / LMG 22137 / NRRL B-23946 / LB-34</strain>
    </source>
</reference>
<feature type="transmembrane region" description="Helical" evidence="1">
    <location>
        <begin position="112"/>
        <end position="132"/>
    </location>
</feature>
<feature type="transmembrane region" description="Helical" evidence="1">
    <location>
        <begin position="63"/>
        <end position="81"/>
    </location>
</feature>
<dbReference type="SUPFAM" id="SSF103481">
    <property type="entry name" value="Multidrug resistance efflux transporter EmrE"/>
    <property type="match status" value="2"/>
</dbReference>
<evidence type="ECO:0000313" key="4">
    <source>
        <dbReference type="Proteomes" id="UP000008635"/>
    </source>
</evidence>
<protein>
    <recommendedName>
        <fullName evidence="2">EamA domain-containing protein</fullName>
    </recommendedName>
</protein>
<dbReference type="EMBL" id="CP002454">
    <property type="protein sequence ID" value="ADV68847.1"/>
    <property type="molecule type" value="Genomic_DNA"/>
</dbReference>
<gene>
    <name evidence="3" type="ordered locus">Deima_3220</name>
</gene>
<dbReference type="STRING" id="709986.Deima_3220"/>
<feature type="transmembrane region" description="Helical" evidence="1">
    <location>
        <begin position="198"/>
        <end position="219"/>
    </location>
</feature>